<dbReference type="InterPro" id="IPR046583">
    <property type="entry name" value="DUF6631"/>
</dbReference>
<dbReference type="Proteomes" id="UP000002448">
    <property type="component" value="Segment"/>
</dbReference>
<dbReference type="KEGG" id="vg:7056578"/>
<keyword evidence="3" id="KW-1185">Reference proteome</keyword>
<feature type="region of interest" description="Disordered" evidence="1">
    <location>
        <begin position="144"/>
        <end position="163"/>
    </location>
</feature>
<reference evidence="2 3" key="1">
    <citation type="submission" date="2007-11" db="EMBL/GenBank/DDBJ databases">
        <authorList>
            <person name="Lee Y.-R."/>
            <person name="Chung I.-Y."/>
            <person name="Heo Y.-J."/>
            <person name="Cho Y.-H."/>
        </authorList>
    </citation>
    <scope>NUCLEOTIDE SEQUENCE [LARGE SCALE GENOMIC DNA]</scope>
</reference>
<evidence type="ECO:0000313" key="2">
    <source>
        <dbReference type="EMBL" id="ACA57746.1"/>
    </source>
</evidence>
<dbReference type="Pfam" id="PF20336">
    <property type="entry name" value="DUF6631"/>
    <property type="match status" value="1"/>
</dbReference>
<dbReference type="OrthoDB" id="13087at10239"/>
<feature type="region of interest" description="Disordered" evidence="1">
    <location>
        <begin position="1"/>
        <end position="21"/>
    </location>
</feature>
<dbReference type="GeneID" id="7056578"/>
<dbReference type="EMBL" id="EU272037">
    <property type="protein sequence ID" value="ACA57746.1"/>
    <property type="molecule type" value="Genomic_DNA"/>
</dbReference>
<accession>B7SE03</accession>
<evidence type="ECO:0000313" key="3">
    <source>
        <dbReference type="Proteomes" id="UP000002448"/>
    </source>
</evidence>
<protein>
    <submittedName>
        <fullName evidence="2">Uncharacterized protein ORF43</fullName>
    </submittedName>
</protein>
<evidence type="ECO:0000256" key="1">
    <source>
        <dbReference type="SAM" id="MobiDB-lite"/>
    </source>
</evidence>
<organism evidence="2 3">
    <name type="scientific">Pseudomonas phage MP38</name>
    <dbReference type="NCBI Taxonomy" id="2914009"/>
    <lineage>
        <taxon>Viruses</taxon>
        <taxon>Duplodnaviria</taxon>
        <taxon>Heunggongvirae</taxon>
        <taxon>Uroviricota</taxon>
        <taxon>Caudoviricetes</taxon>
        <taxon>Casadabanvirus</taxon>
        <taxon>Casadabanvirus MP38</taxon>
    </lineage>
</organism>
<name>B7SE03_9CAUD</name>
<gene>
    <name evidence="2" type="primary">ORF43</name>
</gene>
<sequence>MARKKPVNPRGQPADSAPDDSLGVLFPDRQLAVGGVEVTVRELTFSEQLRHNHLLAPLADALAAVPPEQLDGPESINVIFDALARHADALRELIAISCGRSVDWVDALPADDGEALVLTWWTVNNGFFVRRLWRPRLLAMALASSPPGAESSPTSSAPGTVASLSATTPGGSLILYWKEAQAAERREQAREVRAVMFGMTGGKEATAFLNELES</sequence>
<feature type="compositionally biased region" description="Polar residues" evidence="1">
    <location>
        <begin position="151"/>
        <end position="163"/>
    </location>
</feature>
<dbReference type="RefSeq" id="YP_002332352.1">
    <property type="nucleotide sequence ID" value="NC_011611.1"/>
</dbReference>
<proteinExistence type="predicted"/>